<proteinExistence type="predicted"/>
<keyword evidence="1" id="KW-1185">Reference proteome</keyword>
<reference evidence="2" key="1">
    <citation type="submission" date="2016-11" db="UniProtKB">
        <authorList>
            <consortium name="WormBaseParasite"/>
        </authorList>
    </citation>
    <scope>IDENTIFICATION</scope>
</reference>
<sequence>MRLRVKERSMIGRNAKAADIHVILWHLPTYGLKSPLGDLLFLRRTGSLADHLVCNTYRPLIDDFKSVKRQWDTPHGHFEEDNYGSAMGYCTSRPFRKSSIAKDVYAKPPITRATLLTRTRGQKDPVSKPEREKANVLRRELRVVGVTA</sequence>
<name>A0A1I8ADF8_9BILA</name>
<dbReference type="Proteomes" id="UP000095287">
    <property type="component" value="Unplaced"/>
</dbReference>
<evidence type="ECO:0000313" key="2">
    <source>
        <dbReference type="WBParaSite" id="L893_g4471.t1"/>
    </source>
</evidence>
<dbReference type="WBParaSite" id="L893_g4471.t1">
    <property type="protein sequence ID" value="L893_g4471.t1"/>
    <property type="gene ID" value="L893_g4471"/>
</dbReference>
<accession>A0A1I8ADF8</accession>
<organism evidence="1 2">
    <name type="scientific">Steinernema glaseri</name>
    <dbReference type="NCBI Taxonomy" id="37863"/>
    <lineage>
        <taxon>Eukaryota</taxon>
        <taxon>Metazoa</taxon>
        <taxon>Ecdysozoa</taxon>
        <taxon>Nematoda</taxon>
        <taxon>Chromadorea</taxon>
        <taxon>Rhabditida</taxon>
        <taxon>Tylenchina</taxon>
        <taxon>Panagrolaimomorpha</taxon>
        <taxon>Strongyloidoidea</taxon>
        <taxon>Steinernematidae</taxon>
        <taxon>Steinernema</taxon>
    </lineage>
</organism>
<protein>
    <submittedName>
        <fullName evidence="2">Reverse transcriptase</fullName>
    </submittedName>
</protein>
<evidence type="ECO:0000313" key="1">
    <source>
        <dbReference type="Proteomes" id="UP000095287"/>
    </source>
</evidence>
<dbReference type="AlphaFoldDB" id="A0A1I8ADF8"/>